<feature type="transmembrane region" description="Helical" evidence="1">
    <location>
        <begin position="102"/>
        <end position="121"/>
    </location>
</feature>
<dbReference type="EMBL" id="LK933083">
    <property type="protein sequence ID" value="CDT29509.1"/>
    <property type="molecule type" value="Genomic_DNA"/>
</dbReference>
<evidence type="ECO:0000313" key="3">
    <source>
        <dbReference type="EMBL" id="CDS84581.1"/>
    </source>
</evidence>
<feature type="transmembrane region" description="Helical" evidence="1">
    <location>
        <begin position="73"/>
        <end position="95"/>
    </location>
</feature>
<protein>
    <submittedName>
        <fullName evidence="2">Putative membrane protein</fullName>
    </submittedName>
</protein>
<feature type="transmembrane region" description="Helical" evidence="1">
    <location>
        <begin position="46"/>
        <end position="67"/>
    </location>
</feature>
<evidence type="ECO:0000313" key="2">
    <source>
        <dbReference type="EMBL" id="CDS84129.1"/>
    </source>
</evidence>
<dbReference type="EMBL" id="LK932367">
    <property type="protein sequence ID" value="CDS84581.1"/>
    <property type="molecule type" value="Genomic_DNA"/>
</dbReference>
<keyword evidence="1" id="KW-1133">Transmembrane helix</keyword>
<evidence type="ECO:0000256" key="1">
    <source>
        <dbReference type="SAM" id="Phobius"/>
    </source>
</evidence>
<keyword evidence="1" id="KW-0472">Membrane</keyword>
<proteinExistence type="predicted"/>
<dbReference type="EMBL" id="LK932481">
    <property type="protein sequence ID" value="CDS84129.1"/>
    <property type="molecule type" value="Genomic_DNA"/>
</dbReference>
<evidence type="ECO:0000313" key="4">
    <source>
        <dbReference type="EMBL" id="CDT29509.1"/>
    </source>
</evidence>
<keyword evidence="1" id="KW-0812">Transmembrane</keyword>
<reference evidence="2" key="1">
    <citation type="submission" date="2014-07" db="EMBL/GenBank/DDBJ databases">
        <authorList>
            <person name="Monot Marc"/>
        </authorList>
    </citation>
    <scope>NUCLEOTIDE SEQUENCE</scope>
    <source>
        <strain evidence="4">7032989</strain>
        <strain evidence="3">7032994</strain>
    </source>
</reference>
<accession>A0A031WFB4</accession>
<dbReference type="RefSeq" id="WP_003436953.1">
    <property type="nucleotide sequence ID" value="NZ_BAABSG010000004.1"/>
</dbReference>
<dbReference type="AlphaFoldDB" id="A0A031WFB4"/>
<gene>
    <name evidence="4" type="ORF">BN1095_410008</name>
    <name evidence="2" type="ORF">BN1096_300047</name>
    <name evidence="3" type="ORF">BN1097_310048</name>
</gene>
<name>A0A031WFB4_CLODI</name>
<organism evidence="2">
    <name type="scientific">Clostridioides difficile</name>
    <name type="common">Peptoclostridium difficile</name>
    <dbReference type="NCBI Taxonomy" id="1496"/>
    <lineage>
        <taxon>Bacteria</taxon>
        <taxon>Bacillati</taxon>
        <taxon>Bacillota</taxon>
        <taxon>Clostridia</taxon>
        <taxon>Peptostreptococcales</taxon>
        <taxon>Peptostreptococcaceae</taxon>
        <taxon>Clostridioides</taxon>
    </lineage>
</organism>
<sequence length="124" mass="14346">MGNKNKNTKYKDKTRERYNKKVENLNKEKLNKVNKQSKKVDKIDDIINKSSIVLCVLLVVFSLLYLFKLVQLNIIMILLVITVAIQQGLVSFGAFRNKNYVKALFSIFVIVCFLIAFKYVVNPV</sequence>